<evidence type="ECO:0000256" key="4">
    <source>
        <dbReference type="ARBA" id="ARBA00022695"/>
    </source>
</evidence>
<dbReference type="EMBL" id="JAVDUJ010000001">
    <property type="protein sequence ID" value="MDR6938620.1"/>
    <property type="molecule type" value="Genomic_DNA"/>
</dbReference>
<comment type="similarity">
    <text evidence="1 9">Belongs to the bacterial/plant glucose-1-phosphate adenylyltransferase family.</text>
</comment>
<dbReference type="InterPro" id="IPR056818">
    <property type="entry name" value="GlmU/GlgC-like_hexapep"/>
</dbReference>
<keyword evidence="6 9" id="KW-0067">ATP-binding</keyword>
<evidence type="ECO:0000256" key="3">
    <source>
        <dbReference type="ARBA" id="ARBA00022679"/>
    </source>
</evidence>
<evidence type="ECO:0000256" key="6">
    <source>
        <dbReference type="ARBA" id="ARBA00022840"/>
    </source>
</evidence>
<feature type="site" description="Could play a key role in the communication between the regulatory and the substrate sites" evidence="9">
    <location>
        <position position="61"/>
    </location>
</feature>
<feature type="binding site" evidence="9">
    <location>
        <begin position="181"/>
        <end position="182"/>
    </location>
    <ligand>
        <name>alpha-D-glucose 1-phosphate</name>
        <dbReference type="ChEBI" id="CHEBI:58601"/>
    </ligand>
</feature>
<dbReference type="NCBIfam" id="TIGR02091">
    <property type="entry name" value="glgC"/>
    <property type="match status" value="1"/>
</dbReference>
<protein>
    <recommendedName>
        <fullName evidence="9">Glucose-1-phosphate adenylyltransferase</fullName>
        <ecNumber evidence="9">2.7.7.27</ecNumber>
    </recommendedName>
    <alternativeName>
        <fullName evidence="9">ADP-glucose pyrophosphorylase</fullName>
        <shortName evidence="9">ADPGlc PPase</shortName>
    </alternativeName>
    <alternativeName>
        <fullName evidence="9">ADP-glucose synthase</fullName>
    </alternativeName>
</protein>
<evidence type="ECO:0000256" key="9">
    <source>
        <dbReference type="HAMAP-Rule" id="MF_00624"/>
    </source>
</evidence>
<reference evidence="12 13" key="1">
    <citation type="submission" date="2023-07" db="EMBL/GenBank/DDBJ databases">
        <title>Sequencing the genomes of 1000 actinobacteria strains.</title>
        <authorList>
            <person name="Klenk H.-P."/>
        </authorList>
    </citation>
    <scope>NUCLEOTIDE SEQUENCE [LARGE SCALE GENOMIC DNA]</scope>
    <source>
        <strain evidence="12 13">DSM 15539</strain>
    </source>
</reference>
<dbReference type="Gene3D" id="3.90.550.10">
    <property type="entry name" value="Spore Coat Polysaccharide Biosynthesis Protein SpsA, Chain A"/>
    <property type="match status" value="1"/>
</dbReference>
<dbReference type="GO" id="GO:0008878">
    <property type="term" value="F:glucose-1-phosphate adenylyltransferase activity"/>
    <property type="evidence" value="ECO:0007669"/>
    <property type="project" value="UniProtKB-EC"/>
</dbReference>
<dbReference type="InterPro" id="IPR011004">
    <property type="entry name" value="Trimer_LpxA-like_sf"/>
</dbReference>
<dbReference type="Pfam" id="PF00483">
    <property type="entry name" value="NTP_transferase"/>
    <property type="match status" value="1"/>
</dbReference>
<evidence type="ECO:0000256" key="2">
    <source>
        <dbReference type="ARBA" id="ARBA00022600"/>
    </source>
</evidence>
<keyword evidence="13" id="KW-1185">Reference proteome</keyword>
<comment type="caution">
    <text evidence="12">The sequence shown here is derived from an EMBL/GenBank/DDBJ whole genome shotgun (WGS) entry which is preliminary data.</text>
</comment>
<dbReference type="SUPFAM" id="SSF51161">
    <property type="entry name" value="Trimeric LpxA-like enzymes"/>
    <property type="match status" value="1"/>
</dbReference>
<feature type="binding site" evidence="9">
    <location>
        <position position="199"/>
    </location>
    <ligand>
        <name>alpha-D-glucose 1-phosphate</name>
        <dbReference type="ChEBI" id="CHEBI:58601"/>
    </ligand>
</feature>
<dbReference type="HAMAP" id="MF_00624">
    <property type="entry name" value="GlgC"/>
    <property type="match status" value="1"/>
</dbReference>
<keyword evidence="3 9" id="KW-0808">Transferase</keyword>
<feature type="site" description="Could play a key role in the communication between the regulatory and the substrate sites" evidence="9">
    <location>
        <position position="98"/>
    </location>
</feature>
<comment type="catalytic activity">
    <reaction evidence="9">
        <text>alpha-D-glucose 1-phosphate + ATP + H(+) = ADP-alpha-D-glucose + diphosphate</text>
        <dbReference type="Rhea" id="RHEA:12120"/>
        <dbReference type="ChEBI" id="CHEBI:15378"/>
        <dbReference type="ChEBI" id="CHEBI:30616"/>
        <dbReference type="ChEBI" id="CHEBI:33019"/>
        <dbReference type="ChEBI" id="CHEBI:57498"/>
        <dbReference type="ChEBI" id="CHEBI:58601"/>
        <dbReference type="EC" id="2.7.7.27"/>
    </reaction>
</comment>
<dbReference type="InterPro" id="IPR011831">
    <property type="entry name" value="ADP-Glc_PPase"/>
</dbReference>
<dbReference type="CDD" id="cd04651">
    <property type="entry name" value="LbH_G1P_AT_C"/>
    <property type="match status" value="1"/>
</dbReference>
<dbReference type="Proteomes" id="UP001266099">
    <property type="component" value="Unassembled WGS sequence"/>
</dbReference>
<comment type="pathway">
    <text evidence="9">Glycan biosynthesis; glycogen biosynthesis.</text>
</comment>
<dbReference type="InterPro" id="IPR023049">
    <property type="entry name" value="GlgC_bac"/>
</dbReference>
<dbReference type="InterPro" id="IPR005835">
    <property type="entry name" value="NTP_transferase_dom"/>
</dbReference>
<keyword evidence="5 9" id="KW-0547">Nucleotide-binding</keyword>
<dbReference type="PROSITE" id="PS00810">
    <property type="entry name" value="ADP_GLC_PYROPHOSPH_3"/>
    <property type="match status" value="1"/>
</dbReference>
<evidence type="ECO:0000313" key="12">
    <source>
        <dbReference type="EMBL" id="MDR6938620.1"/>
    </source>
</evidence>
<gene>
    <name evidence="9" type="primary">glgC</name>
    <name evidence="12" type="ORF">J2S36_000163</name>
</gene>
<dbReference type="PROSITE" id="PS00809">
    <property type="entry name" value="ADP_GLC_PYROPHOSPH_2"/>
    <property type="match status" value="1"/>
</dbReference>
<evidence type="ECO:0000256" key="5">
    <source>
        <dbReference type="ARBA" id="ARBA00022741"/>
    </source>
</evidence>
<proteinExistence type="inferred from homology"/>
<dbReference type="PANTHER" id="PTHR43523">
    <property type="entry name" value="GLUCOSE-1-PHOSPHATE ADENYLYLTRANSFERASE-RELATED"/>
    <property type="match status" value="1"/>
</dbReference>
<comment type="function">
    <text evidence="9">Involved in the biosynthesis of ADP-glucose, a building block required for the elongation reactions to produce glycogen. Catalyzes the reaction between ATP and alpha-D-glucose 1-phosphate (G1P) to produce pyrophosphate and ADP-Glc.</text>
</comment>
<dbReference type="PROSITE" id="PS00808">
    <property type="entry name" value="ADP_GLC_PYROPHOSPH_1"/>
    <property type="match status" value="1"/>
</dbReference>
<dbReference type="SUPFAM" id="SSF53448">
    <property type="entry name" value="Nucleotide-diphospho-sugar transferases"/>
    <property type="match status" value="1"/>
</dbReference>
<comment type="subunit">
    <text evidence="9">Homotetramer.</text>
</comment>
<feature type="domain" description="Glucose-1-phosphate adenylyltransferase/Bifunctional protein GlmU-like C-terminal hexapeptide" evidence="11">
    <location>
        <begin position="302"/>
        <end position="406"/>
    </location>
</feature>
<keyword evidence="4 9" id="KW-0548">Nucleotidyltransferase</keyword>
<evidence type="ECO:0000313" key="13">
    <source>
        <dbReference type="Proteomes" id="UP001266099"/>
    </source>
</evidence>
<feature type="domain" description="Nucleotidyl transferase" evidence="10">
    <location>
        <begin position="9"/>
        <end position="278"/>
    </location>
</feature>
<keyword evidence="2 9" id="KW-0321">Glycogen metabolism</keyword>
<dbReference type="RefSeq" id="WP_309954592.1">
    <property type="nucleotide sequence ID" value="NZ_CP136414.1"/>
</dbReference>
<dbReference type="InterPro" id="IPR029044">
    <property type="entry name" value="Nucleotide-diphossugar_trans"/>
</dbReference>
<keyword evidence="7 9" id="KW-0320">Glycogen biosynthesis</keyword>
<dbReference type="CDD" id="cd02508">
    <property type="entry name" value="ADP_Glucose_PP"/>
    <property type="match status" value="1"/>
</dbReference>
<evidence type="ECO:0000259" key="10">
    <source>
        <dbReference type="Pfam" id="PF00483"/>
    </source>
</evidence>
<dbReference type="NCBIfam" id="NF001947">
    <property type="entry name" value="PRK00725.1"/>
    <property type="match status" value="1"/>
</dbReference>
<dbReference type="Gene3D" id="2.160.10.10">
    <property type="entry name" value="Hexapeptide repeat proteins"/>
    <property type="match status" value="1"/>
</dbReference>
<accession>A0ABU1SZV3</accession>
<feature type="binding site" evidence="9">
    <location>
        <position position="164"/>
    </location>
    <ligand>
        <name>alpha-D-glucose 1-phosphate</name>
        <dbReference type="ChEBI" id="CHEBI:58601"/>
    </ligand>
</feature>
<evidence type="ECO:0000256" key="8">
    <source>
        <dbReference type="ARBA" id="ARBA00023277"/>
    </source>
</evidence>
<dbReference type="Pfam" id="PF24894">
    <property type="entry name" value="Hexapep_GlmU"/>
    <property type="match status" value="1"/>
</dbReference>
<evidence type="ECO:0000256" key="1">
    <source>
        <dbReference type="ARBA" id="ARBA00010443"/>
    </source>
</evidence>
<dbReference type="NCBIfam" id="NF002023">
    <property type="entry name" value="PRK00844.1"/>
    <property type="match status" value="1"/>
</dbReference>
<feature type="binding site" evidence="9">
    <location>
        <position position="99"/>
    </location>
    <ligand>
        <name>alpha-D-glucose 1-phosphate</name>
        <dbReference type="ChEBI" id="CHEBI:58601"/>
    </ligand>
</feature>
<dbReference type="PANTHER" id="PTHR43523:SF2">
    <property type="entry name" value="GLUCOSE-1-PHOSPHATE ADENYLYLTRANSFERASE"/>
    <property type="match status" value="1"/>
</dbReference>
<dbReference type="EC" id="2.7.7.27" evidence="9"/>
<evidence type="ECO:0000256" key="7">
    <source>
        <dbReference type="ARBA" id="ARBA00023056"/>
    </source>
</evidence>
<dbReference type="InterPro" id="IPR005836">
    <property type="entry name" value="ADP_Glu_pyroP_CS"/>
</dbReference>
<evidence type="ECO:0000259" key="11">
    <source>
        <dbReference type="Pfam" id="PF24894"/>
    </source>
</evidence>
<organism evidence="12 13">
    <name type="scientific">Arcanobacterium hippocoleae</name>
    <dbReference type="NCBI Taxonomy" id="149017"/>
    <lineage>
        <taxon>Bacteria</taxon>
        <taxon>Bacillati</taxon>
        <taxon>Actinomycetota</taxon>
        <taxon>Actinomycetes</taxon>
        <taxon>Actinomycetales</taxon>
        <taxon>Actinomycetaceae</taxon>
        <taxon>Arcanobacterium</taxon>
    </lineage>
</organism>
<sequence>MKTKPNVLAIVLAGGEGKRLMPLTKDRAKPAVPFGGIYRLIDFSLSNLVNSGYLKIVVLTQYKSHSLDRHISKTWRMSTLLNNYVAPVPAQQRIGKNWYLGSADAVYQSLNTIDDERPDYVVITGADNIYRMDFSQMVQQHIDSGFGLTVAGIRQPKELSKAFGVIDTDPENLGKVRQFLEKPVECSGLPDSPDEILASMGNYVFSTDALVEALHADANDVSSAHDMGGNIVPSFVANDDCGVYDFTFNDVPGATDRDRNYWRDVGTIDSFFEANQDLISINPIFNLYNSQWPLYTGYIGLPPAKFVYGYHERLGHALDSIISPGVIVSGGEVMGSVLSPHVRVNSWSSVRNSVLFDNVNVGRNATVVNAIIDKNVVIEEGAQLGLDREQDIERGFSVTESGIVVVPKGARVTR</sequence>
<name>A0ABU1SZV3_9ACTO</name>
<keyword evidence="8 9" id="KW-0119">Carbohydrate metabolism</keyword>